<dbReference type="Gene3D" id="3.40.50.1000">
    <property type="entry name" value="HAD superfamily/HAD-like"/>
    <property type="match status" value="1"/>
</dbReference>
<dbReference type="SUPFAM" id="SSF56784">
    <property type="entry name" value="HAD-like"/>
    <property type="match status" value="1"/>
</dbReference>
<name>A0A7S0CLM9_9STRA</name>
<reference evidence="1" key="1">
    <citation type="submission" date="2021-01" db="EMBL/GenBank/DDBJ databases">
        <authorList>
            <person name="Corre E."/>
            <person name="Pelletier E."/>
            <person name="Niang G."/>
            <person name="Scheremetjew M."/>
            <person name="Finn R."/>
            <person name="Kale V."/>
            <person name="Holt S."/>
            <person name="Cochrane G."/>
            <person name="Meng A."/>
            <person name="Brown T."/>
            <person name="Cohen L."/>
        </authorList>
    </citation>
    <scope>NUCLEOTIDE SEQUENCE</scope>
    <source>
        <strain evidence="1">CCAP1064/1</strain>
    </source>
</reference>
<dbReference type="PANTHER" id="PTHR43481">
    <property type="entry name" value="FRUCTOSE-1-PHOSPHATE PHOSPHATASE"/>
    <property type="match status" value="1"/>
</dbReference>
<organism evidence="1">
    <name type="scientific">Proboscia inermis</name>
    <dbReference type="NCBI Taxonomy" id="420281"/>
    <lineage>
        <taxon>Eukaryota</taxon>
        <taxon>Sar</taxon>
        <taxon>Stramenopiles</taxon>
        <taxon>Ochrophyta</taxon>
        <taxon>Bacillariophyta</taxon>
        <taxon>Coscinodiscophyceae</taxon>
        <taxon>Rhizosoleniophycidae</taxon>
        <taxon>Rhizosoleniales</taxon>
        <taxon>Rhizosoleniaceae</taxon>
        <taxon>Proboscia</taxon>
    </lineage>
</organism>
<dbReference type="InterPro" id="IPR023198">
    <property type="entry name" value="PGP-like_dom2"/>
</dbReference>
<dbReference type="PANTHER" id="PTHR43481:SF4">
    <property type="entry name" value="GLYCEROL-1-PHOSPHATE PHOSPHOHYDROLASE 1-RELATED"/>
    <property type="match status" value="1"/>
</dbReference>
<dbReference type="EMBL" id="HBEL01051616">
    <property type="protein sequence ID" value="CAD8427467.1"/>
    <property type="molecule type" value="Transcribed_RNA"/>
</dbReference>
<protein>
    <submittedName>
        <fullName evidence="1">Uncharacterized protein</fullName>
    </submittedName>
</protein>
<dbReference type="InterPro" id="IPR051806">
    <property type="entry name" value="HAD-like_SPP"/>
</dbReference>
<evidence type="ECO:0000313" key="1">
    <source>
        <dbReference type="EMBL" id="CAD8427467.1"/>
    </source>
</evidence>
<dbReference type="GO" id="GO:0050308">
    <property type="term" value="F:sugar-phosphatase activity"/>
    <property type="evidence" value="ECO:0007669"/>
    <property type="project" value="TreeGrafter"/>
</dbReference>
<dbReference type="Gene3D" id="1.10.150.240">
    <property type="entry name" value="Putative phosphatase, domain 2"/>
    <property type="match status" value="1"/>
</dbReference>
<dbReference type="InterPro" id="IPR023214">
    <property type="entry name" value="HAD_sf"/>
</dbReference>
<gene>
    <name evidence="1" type="ORF">PINE0816_LOCUS23632</name>
</gene>
<dbReference type="InterPro" id="IPR041492">
    <property type="entry name" value="HAD_2"/>
</dbReference>
<dbReference type="NCBIfam" id="TIGR01509">
    <property type="entry name" value="HAD-SF-IA-v3"/>
    <property type="match status" value="1"/>
</dbReference>
<accession>A0A7S0CLM9</accession>
<proteinExistence type="predicted"/>
<dbReference type="AlphaFoldDB" id="A0A7S0CLM9"/>
<dbReference type="Pfam" id="PF13419">
    <property type="entry name" value="HAD_2"/>
    <property type="match status" value="1"/>
</dbReference>
<dbReference type="InterPro" id="IPR006439">
    <property type="entry name" value="HAD-SF_hydro_IA"/>
</dbReference>
<dbReference type="InterPro" id="IPR036412">
    <property type="entry name" value="HAD-like_sf"/>
</dbReference>
<sequence length="146" mass="16363">MITLTADYCEALKRKHREVIEAEGRISGPIDVVVQIVTCYHKKIPMAVASSGWRDHVISGLTRVGIIDYFDAIVTADEKEVARPKPAPDIFLEAAKRLKVDPTKCVGFEDADMGMQSIKSSGFLYACDVRLLHDYPRNVENRIINE</sequence>